<keyword evidence="4" id="KW-1185">Reference proteome</keyword>
<feature type="compositionally biased region" description="Low complexity" evidence="1">
    <location>
        <begin position="58"/>
        <end position="73"/>
    </location>
</feature>
<evidence type="ECO:0000256" key="2">
    <source>
        <dbReference type="SAM" id="SignalP"/>
    </source>
</evidence>
<feature type="region of interest" description="Disordered" evidence="1">
    <location>
        <begin position="58"/>
        <end position="140"/>
    </location>
</feature>
<dbReference type="AlphaFoldDB" id="A0A484ARS6"/>
<feature type="chain" id="PRO_5019719027" evidence="2">
    <location>
        <begin position="22"/>
        <end position="163"/>
    </location>
</feature>
<dbReference type="OrthoDB" id="7869387at2759"/>
<reference evidence="3 4" key="1">
    <citation type="journal article" date="2019" name="J. Hered.">
        <title>An Improved Genome Assembly for Drosophila navojoa, the Basal Species in the mojavensis Cluster.</title>
        <authorList>
            <person name="Vanderlinde T."/>
            <person name="Dupim E.G."/>
            <person name="Nazario-Yepiz N.O."/>
            <person name="Carvalho A.B."/>
        </authorList>
    </citation>
    <scope>NUCLEOTIDE SEQUENCE [LARGE SCALE GENOMIC DNA]</scope>
    <source>
        <strain evidence="3">Navoj_Jal97</strain>
        <tissue evidence="3">Whole organism</tissue>
    </source>
</reference>
<accession>A0A484ARS6</accession>
<sequence length="163" mass="17082">MSAPSHDQRFVLVLLIATASGAWLIAGTTAQTFTAEDRNAIQKFMDVLLNFLDAEAEPSNATTTESPNNATTTDPLESTTLASNATTPDDGTVTESTTASNSTSADPESTSESTTPATNATSESTTAATTTASSSTTQVSAAPRRMCFKRVCYKFVGDRGYIF</sequence>
<feature type="signal peptide" evidence="2">
    <location>
        <begin position="1"/>
        <end position="21"/>
    </location>
</feature>
<evidence type="ECO:0000313" key="3">
    <source>
        <dbReference type="EMBL" id="TDG39156.1"/>
    </source>
</evidence>
<feature type="compositionally biased region" description="Low complexity" evidence="1">
    <location>
        <begin position="93"/>
        <end position="140"/>
    </location>
</feature>
<dbReference type="EMBL" id="LSRL02001301">
    <property type="protein sequence ID" value="TDG39156.1"/>
    <property type="molecule type" value="Genomic_DNA"/>
</dbReference>
<keyword evidence="2" id="KW-0732">Signal</keyword>
<name>A0A484ARS6_DRONA</name>
<evidence type="ECO:0000256" key="1">
    <source>
        <dbReference type="SAM" id="MobiDB-lite"/>
    </source>
</evidence>
<evidence type="ECO:0000313" key="4">
    <source>
        <dbReference type="Proteomes" id="UP000295192"/>
    </source>
</evidence>
<dbReference type="STRING" id="7232.A0A484ARS6"/>
<feature type="compositionally biased region" description="Polar residues" evidence="1">
    <location>
        <begin position="74"/>
        <end position="89"/>
    </location>
</feature>
<dbReference type="OMA" id="CFKRVCY"/>
<organism evidence="3 4">
    <name type="scientific">Drosophila navojoa</name>
    <name type="common">Fruit fly</name>
    <dbReference type="NCBI Taxonomy" id="7232"/>
    <lineage>
        <taxon>Eukaryota</taxon>
        <taxon>Metazoa</taxon>
        <taxon>Ecdysozoa</taxon>
        <taxon>Arthropoda</taxon>
        <taxon>Hexapoda</taxon>
        <taxon>Insecta</taxon>
        <taxon>Pterygota</taxon>
        <taxon>Neoptera</taxon>
        <taxon>Endopterygota</taxon>
        <taxon>Diptera</taxon>
        <taxon>Brachycera</taxon>
        <taxon>Muscomorpha</taxon>
        <taxon>Ephydroidea</taxon>
        <taxon>Drosophilidae</taxon>
        <taxon>Drosophila</taxon>
    </lineage>
</organism>
<proteinExistence type="predicted"/>
<gene>
    <name evidence="3" type="ORF">AWZ03_014423</name>
</gene>
<comment type="caution">
    <text evidence="3">The sequence shown here is derived from an EMBL/GenBank/DDBJ whole genome shotgun (WGS) entry which is preliminary data.</text>
</comment>
<dbReference type="Proteomes" id="UP000295192">
    <property type="component" value="Unassembled WGS sequence"/>
</dbReference>
<protein>
    <submittedName>
        <fullName evidence="3">Uncharacterized protein</fullName>
    </submittedName>
</protein>